<reference evidence="1" key="1">
    <citation type="journal article" date="2012" name="Genome Biol. Evol.">
        <title>The Oxytricha trifallax Mitochondrial Genome.</title>
        <authorList>
            <person name="Swart E.C."/>
            <person name="Nowacki M."/>
            <person name="Shum J."/>
            <person name="Stiles H."/>
            <person name="Higgins B.P."/>
            <person name="Doak T.G."/>
            <person name="Schotanus K."/>
            <person name="Magrini V.J."/>
            <person name="Minx P."/>
            <person name="Mardis E.R."/>
            <person name="Landweber L.F."/>
        </authorList>
    </citation>
    <scope>NUCLEOTIDE SEQUENCE</scope>
</reference>
<geneLocation type="mitochondrion" evidence="1"/>
<protein>
    <submittedName>
        <fullName evidence="1">Rps3_a</fullName>
    </submittedName>
</protein>
<dbReference type="EMBL" id="JN383843">
    <property type="protein sequence ID" value="AEV66657.1"/>
    <property type="molecule type" value="Genomic_DNA"/>
</dbReference>
<gene>
    <name evidence="1" type="primary">rps3_a</name>
</gene>
<dbReference type="AlphaFoldDB" id="G9HRE5"/>
<sequence length="145" mass="17830">MGNLSHPSINRWGLNLFWYNFWYSDKNKTHSSHQDVFLNRLVLIYINYGLSVDRNLFFSTYWYSNKSKFYNEQITLFNKNLPISFRFVNYKNKVNNELTLVKLRIKLKNLHFTKLWILRFQNWIIINMYLIQPLKKILNIQKKKN</sequence>
<organism evidence="1">
    <name type="scientific">Oxytricha trifallax</name>
    <dbReference type="NCBI Taxonomy" id="1172189"/>
    <lineage>
        <taxon>Eukaryota</taxon>
        <taxon>Sar</taxon>
        <taxon>Alveolata</taxon>
        <taxon>Ciliophora</taxon>
        <taxon>Intramacronucleata</taxon>
        <taxon>Spirotrichea</taxon>
        <taxon>Stichotrichia</taxon>
        <taxon>Sporadotrichida</taxon>
        <taxon>Oxytrichidae</taxon>
        <taxon>Oxytrichinae</taxon>
        <taxon>Oxytricha</taxon>
    </lineage>
</organism>
<evidence type="ECO:0000313" key="1">
    <source>
        <dbReference type="EMBL" id="AEV66657.1"/>
    </source>
</evidence>
<proteinExistence type="predicted"/>
<keyword evidence="1" id="KW-0496">Mitochondrion</keyword>
<accession>G9HRE5</accession>
<name>G9HRE5_9SPIT</name>